<name>A0A7Z7FIR0_9BURK</name>
<feature type="compositionally biased region" description="Polar residues" evidence="1">
    <location>
        <begin position="56"/>
        <end position="65"/>
    </location>
</feature>
<feature type="region of interest" description="Disordered" evidence="1">
    <location>
        <begin position="193"/>
        <end position="225"/>
    </location>
</feature>
<feature type="signal peptide" evidence="2">
    <location>
        <begin position="1"/>
        <end position="17"/>
    </location>
</feature>
<protein>
    <recommendedName>
        <fullName evidence="5">Secreted protein</fullName>
    </recommendedName>
</protein>
<evidence type="ECO:0008006" key="5">
    <source>
        <dbReference type="Google" id="ProtNLM"/>
    </source>
</evidence>
<comment type="caution">
    <text evidence="3">The sequence shown here is derived from an EMBL/GenBank/DDBJ whole genome shotgun (WGS) entry which is preliminary data.</text>
</comment>
<accession>A0A7Z7FIR0</accession>
<gene>
    <name evidence="3" type="ORF">SAMN04487926_107273</name>
</gene>
<evidence type="ECO:0000313" key="4">
    <source>
        <dbReference type="Proteomes" id="UP000198900"/>
    </source>
</evidence>
<reference evidence="3" key="1">
    <citation type="submission" date="2016-10" db="EMBL/GenBank/DDBJ databases">
        <authorList>
            <person name="Varghese N."/>
            <person name="Submissions S."/>
        </authorList>
    </citation>
    <scope>NUCLEOTIDE SEQUENCE [LARGE SCALE GENOMIC DNA]</scope>
    <source>
        <strain evidence="3">YR281</strain>
    </source>
</reference>
<organism evidence="3 4">
    <name type="scientific">Paraburkholderia steynii</name>
    <dbReference type="NCBI Taxonomy" id="1245441"/>
    <lineage>
        <taxon>Bacteria</taxon>
        <taxon>Pseudomonadati</taxon>
        <taxon>Pseudomonadota</taxon>
        <taxon>Betaproteobacteria</taxon>
        <taxon>Burkholderiales</taxon>
        <taxon>Burkholderiaceae</taxon>
        <taxon>Paraburkholderia</taxon>
    </lineage>
</organism>
<feature type="region of interest" description="Disordered" evidence="1">
    <location>
        <begin position="23"/>
        <end position="80"/>
    </location>
</feature>
<keyword evidence="4" id="KW-1185">Reference proteome</keyword>
<evidence type="ECO:0000256" key="2">
    <source>
        <dbReference type="SAM" id="SignalP"/>
    </source>
</evidence>
<evidence type="ECO:0000313" key="3">
    <source>
        <dbReference type="EMBL" id="SDH74461.1"/>
    </source>
</evidence>
<evidence type="ECO:0000256" key="1">
    <source>
        <dbReference type="SAM" id="MobiDB-lite"/>
    </source>
</evidence>
<proteinExistence type="predicted"/>
<dbReference type="AlphaFoldDB" id="A0A7Z7FIR0"/>
<sequence>MLAVLAAFFCLLFFAAAKKSRCRPAQGRRVKHANEARMPAKRLEQPNRPRREGKNAGTNAKAKSQTTHKRRYANTSASSKKPSLQIQLPFRITRTLSNNNIKRNIMHFPLQSANPAHLIRDTDCHRHLPSLAKRGKRTVVISTPIPKPIPIDIKPNTRHKQQIRRNHFAGSRFMNPMSPDLHRHIRRPDMKFQWPITPGNHRQTRAPRAIASEPRGNHSPNVELP</sequence>
<dbReference type="Proteomes" id="UP000198900">
    <property type="component" value="Unassembled WGS sequence"/>
</dbReference>
<dbReference type="EMBL" id="FNDI01000007">
    <property type="protein sequence ID" value="SDH74461.1"/>
    <property type="molecule type" value="Genomic_DNA"/>
</dbReference>
<feature type="chain" id="PRO_5030965700" description="Secreted protein" evidence="2">
    <location>
        <begin position="18"/>
        <end position="225"/>
    </location>
</feature>
<feature type="compositionally biased region" description="Basic and acidic residues" evidence="1">
    <location>
        <begin position="41"/>
        <end position="54"/>
    </location>
</feature>
<keyword evidence="2" id="KW-0732">Signal</keyword>